<keyword evidence="3" id="KW-1185">Reference proteome</keyword>
<dbReference type="AlphaFoldDB" id="A0A1A6C886"/>
<evidence type="ECO:0000313" key="2">
    <source>
        <dbReference type="EMBL" id="OBS10778.1"/>
    </source>
</evidence>
<reference evidence="2 3" key="1">
    <citation type="journal article" date="2014" name="Genome Announc.">
        <title>Draft Genome Sequence of the Iron-Oxidizing, Acidophilic, and Halotolerant 'Thiobacillus prosperus' Type Strain DSM 5130.</title>
        <authorList>
            <person name="Ossandon F.J."/>
            <person name="Cardenas J.P."/>
            <person name="Corbett M."/>
            <person name="Quatrini R."/>
            <person name="Holmes D.S."/>
            <person name="Watkin E."/>
        </authorList>
    </citation>
    <scope>NUCLEOTIDE SEQUENCE [LARGE SCALE GENOMIC DNA]</scope>
    <source>
        <strain evidence="2 3">DSM 5130</strain>
    </source>
</reference>
<dbReference type="InterPro" id="IPR011928">
    <property type="entry name" value="Phage_phiJL001_Gp84"/>
</dbReference>
<dbReference type="Pfam" id="PF09931">
    <property type="entry name" value="Phage_phiJL001_Gp84_N"/>
    <property type="match status" value="1"/>
</dbReference>
<dbReference type="Proteomes" id="UP000029273">
    <property type="component" value="Unassembled WGS sequence"/>
</dbReference>
<evidence type="ECO:0000313" key="3">
    <source>
        <dbReference type="Proteomes" id="UP000029273"/>
    </source>
</evidence>
<gene>
    <name evidence="2" type="ORF">Thpro_020494</name>
</gene>
<comment type="caution">
    <text evidence="2">The sequence shown here is derived from an EMBL/GenBank/DDBJ whole genome shotgun (WGS) entry which is preliminary data.</text>
</comment>
<dbReference type="InterPro" id="IPR018964">
    <property type="entry name" value="Phage_phiJL001_Gp84_C"/>
</dbReference>
<sequence>MRALGAALAAALAAGTANLCTIWQLTLVNGVVERWTDHDEDIQWGGYTWAATDAYTRTQTMARADMSVITTDMDTGVRTGLDQPDIDAGIYDNARITLWTLDWSASSYEPVELVSGRIGNITIEASGLVKFEFRSLTQQLQIRIGRTIGPACDADLGDTRCGVNLVSYTVTGSATAGTSASLTDSARTEGDGYYTGGRVTPTSGQNAGLEREVQDYTAGVFAVYDPWPYPVAVGDTYTAVAGCDKTDTTCATKFANLPRFRGFPQVPGADVAYSGK</sequence>
<feature type="domain" description="Bacteriophage phiJL001 Gp84 C-terminal" evidence="1">
    <location>
        <begin position="192"/>
        <end position="270"/>
    </location>
</feature>
<dbReference type="Pfam" id="PF09356">
    <property type="entry name" value="Phage_BR0599"/>
    <property type="match status" value="1"/>
</dbReference>
<proteinExistence type="predicted"/>
<dbReference type="NCBIfam" id="TIGR02218">
    <property type="entry name" value="phg_TIGR02218"/>
    <property type="match status" value="1"/>
</dbReference>
<dbReference type="OrthoDB" id="6021215at2"/>
<name>A0A1A6C886_9GAMM</name>
<evidence type="ECO:0000259" key="1">
    <source>
        <dbReference type="Pfam" id="PF09356"/>
    </source>
</evidence>
<dbReference type="EMBL" id="JQSG02000001">
    <property type="protein sequence ID" value="OBS10778.1"/>
    <property type="molecule type" value="Genomic_DNA"/>
</dbReference>
<accession>A0A1A6C886</accession>
<protein>
    <recommendedName>
        <fullName evidence="1">Bacteriophage phiJL001 Gp84 C-terminal domain-containing protein</fullName>
    </recommendedName>
</protein>
<dbReference type="RefSeq" id="WP_052063969.1">
    <property type="nucleotide sequence ID" value="NZ_JQSG02000001.1"/>
</dbReference>
<organism evidence="2 3">
    <name type="scientific">Acidihalobacter prosperus</name>
    <dbReference type="NCBI Taxonomy" id="160660"/>
    <lineage>
        <taxon>Bacteria</taxon>
        <taxon>Pseudomonadati</taxon>
        <taxon>Pseudomonadota</taxon>
        <taxon>Gammaproteobacteria</taxon>
        <taxon>Chromatiales</taxon>
        <taxon>Ectothiorhodospiraceae</taxon>
        <taxon>Acidihalobacter</taxon>
    </lineage>
</organism>